<keyword evidence="9" id="KW-0566">Pantothenate biosynthesis</keyword>
<keyword evidence="5 9" id="KW-0521">NADP</keyword>
<evidence type="ECO:0000256" key="4">
    <source>
        <dbReference type="ARBA" id="ARBA00019465"/>
    </source>
</evidence>
<comment type="pathway">
    <text evidence="1 9">Cofactor biosynthesis; (R)-pantothenate biosynthesis; (R)-pantoate from 3-methyl-2-oxobutanoate: step 2/2.</text>
</comment>
<evidence type="ECO:0000256" key="3">
    <source>
        <dbReference type="ARBA" id="ARBA00013014"/>
    </source>
</evidence>
<evidence type="ECO:0000256" key="2">
    <source>
        <dbReference type="ARBA" id="ARBA00007870"/>
    </source>
</evidence>
<dbReference type="STRING" id="595434.RISK_003423"/>
<evidence type="ECO:0000259" key="11">
    <source>
        <dbReference type="Pfam" id="PF08546"/>
    </source>
</evidence>
<evidence type="ECO:0000256" key="9">
    <source>
        <dbReference type="RuleBase" id="RU362068"/>
    </source>
</evidence>
<dbReference type="Gene3D" id="1.10.1040.10">
    <property type="entry name" value="N-(1-d-carboxylethyl)-l-norvaline Dehydrogenase, domain 2"/>
    <property type="match status" value="1"/>
</dbReference>
<comment type="function">
    <text evidence="9">Catalyzes the NADPH-dependent reduction of ketopantoate into pantoic acid.</text>
</comment>
<dbReference type="InterPro" id="IPR013752">
    <property type="entry name" value="KPA_reductase"/>
</dbReference>
<sequence>MKISVLGAGAIGTMLGALIRDNDPSCQVVLLGRGPHIQTIRDSGRVQLQGPWPTRDVQVQGTDNPADIADSDLVLVTVKSQATAEAIATVAPYLGSAIVVSVQNGFNDEALLQHVDEDHLVMGITATNVTVPEPGTASLQFKGTIVLGPNAQGTNAASATAATKTLEKTGFRIFEERNVEGVRYNKLAINSPGYAASLSQSNFITEAVCHRGWRTAVGKPLADECLRVFETAGIQLANIPKLPDIRKLRGFFGKLDSRLLGPIVGTGAKLIFNRRPIQFSLYQDLLKGKGTEVDHTLGEIVRLAERHGTTAPCNQMVIDLAHEIEQRGAGKFFTREEVIERFQTIQSR</sequence>
<dbReference type="SUPFAM" id="SSF48179">
    <property type="entry name" value="6-phosphogluconate dehydrogenase C-terminal domain-like"/>
    <property type="match status" value="1"/>
</dbReference>
<evidence type="ECO:0000256" key="1">
    <source>
        <dbReference type="ARBA" id="ARBA00004994"/>
    </source>
</evidence>
<dbReference type="UniPathway" id="UPA00028">
    <property type="reaction ID" value="UER00004"/>
</dbReference>
<dbReference type="NCBIfam" id="TIGR00745">
    <property type="entry name" value="apbA_panE"/>
    <property type="match status" value="1"/>
</dbReference>
<dbReference type="InterPro" id="IPR050838">
    <property type="entry name" value="Ketopantoate_reductase"/>
</dbReference>
<dbReference type="InterPro" id="IPR003710">
    <property type="entry name" value="ApbA"/>
</dbReference>
<dbReference type="InterPro" id="IPR013332">
    <property type="entry name" value="KPR_N"/>
</dbReference>
<feature type="domain" description="Ketopantoate reductase N-terminal" evidence="10">
    <location>
        <begin position="3"/>
        <end position="150"/>
    </location>
</feature>
<dbReference type="GO" id="GO:0050661">
    <property type="term" value="F:NADP binding"/>
    <property type="evidence" value="ECO:0007669"/>
    <property type="project" value="TreeGrafter"/>
</dbReference>
<evidence type="ECO:0000256" key="8">
    <source>
        <dbReference type="ARBA" id="ARBA00048793"/>
    </source>
</evidence>
<reference evidence="12" key="1">
    <citation type="submission" date="2015-05" db="EMBL/GenBank/DDBJ databases">
        <title>Permanent draft genome of Rhodopirellula islandicus K833.</title>
        <authorList>
            <person name="Kizina J."/>
            <person name="Richter M."/>
            <person name="Glockner F.O."/>
            <person name="Harder J."/>
        </authorList>
    </citation>
    <scope>NUCLEOTIDE SEQUENCE [LARGE SCALE GENOMIC DNA]</scope>
    <source>
        <strain evidence="12">K833</strain>
    </source>
</reference>
<dbReference type="PATRIC" id="fig|595434.4.peg.3260"/>
<comment type="caution">
    <text evidence="12">The sequence shown here is derived from an EMBL/GenBank/DDBJ whole genome shotgun (WGS) entry which is preliminary data.</text>
</comment>
<dbReference type="Pfam" id="PF08546">
    <property type="entry name" value="ApbA_C"/>
    <property type="match status" value="1"/>
</dbReference>
<dbReference type="GO" id="GO:0015940">
    <property type="term" value="P:pantothenate biosynthetic process"/>
    <property type="evidence" value="ECO:0007669"/>
    <property type="project" value="UniProtKB-UniPathway"/>
</dbReference>
<dbReference type="OrthoDB" id="247668at2"/>
<accession>A0A0J1EFT4</accession>
<evidence type="ECO:0000256" key="5">
    <source>
        <dbReference type="ARBA" id="ARBA00022857"/>
    </source>
</evidence>
<dbReference type="InterPro" id="IPR013328">
    <property type="entry name" value="6PGD_dom2"/>
</dbReference>
<protein>
    <recommendedName>
        <fullName evidence="4 9">2-dehydropantoate 2-reductase</fullName>
        <ecNumber evidence="3 9">1.1.1.169</ecNumber>
    </recommendedName>
    <alternativeName>
        <fullName evidence="7 9">Ketopantoate reductase</fullName>
    </alternativeName>
</protein>
<dbReference type="GO" id="GO:0008677">
    <property type="term" value="F:2-dehydropantoate 2-reductase activity"/>
    <property type="evidence" value="ECO:0007669"/>
    <property type="project" value="UniProtKB-EC"/>
</dbReference>
<evidence type="ECO:0000313" key="12">
    <source>
        <dbReference type="EMBL" id="KLU04369.1"/>
    </source>
</evidence>
<organism evidence="12 13">
    <name type="scientific">Rhodopirellula islandica</name>
    <dbReference type="NCBI Taxonomy" id="595434"/>
    <lineage>
        <taxon>Bacteria</taxon>
        <taxon>Pseudomonadati</taxon>
        <taxon>Planctomycetota</taxon>
        <taxon>Planctomycetia</taxon>
        <taxon>Pirellulales</taxon>
        <taxon>Pirellulaceae</taxon>
        <taxon>Rhodopirellula</taxon>
    </lineage>
</organism>
<dbReference type="InterPro" id="IPR036291">
    <property type="entry name" value="NAD(P)-bd_dom_sf"/>
</dbReference>
<evidence type="ECO:0000256" key="7">
    <source>
        <dbReference type="ARBA" id="ARBA00032024"/>
    </source>
</evidence>
<feature type="domain" description="Ketopantoate reductase C-terminal" evidence="11">
    <location>
        <begin position="178"/>
        <end position="325"/>
    </location>
</feature>
<dbReference type="EMBL" id="LECT01000028">
    <property type="protein sequence ID" value="KLU04369.1"/>
    <property type="molecule type" value="Genomic_DNA"/>
</dbReference>
<dbReference type="GO" id="GO:0005737">
    <property type="term" value="C:cytoplasm"/>
    <property type="evidence" value="ECO:0007669"/>
    <property type="project" value="TreeGrafter"/>
</dbReference>
<dbReference type="EC" id="1.1.1.169" evidence="3 9"/>
<keyword evidence="13" id="KW-1185">Reference proteome</keyword>
<dbReference type="RefSeq" id="WP_047814910.1">
    <property type="nucleotide sequence ID" value="NZ_LECT01000028.1"/>
</dbReference>
<comment type="similarity">
    <text evidence="2 9">Belongs to the ketopantoate reductase family.</text>
</comment>
<dbReference type="Proteomes" id="UP000036367">
    <property type="component" value="Unassembled WGS sequence"/>
</dbReference>
<keyword evidence="6 9" id="KW-0560">Oxidoreductase</keyword>
<evidence type="ECO:0000259" key="10">
    <source>
        <dbReference type="Pfam" id="PF02558"/>
    </source>
</evidence>
<dbReference type="InterPro" id="IPR008927">
    <property type="entry name" value="6-PGluconate_DH-like_C_sf"/>
</dbReference>
<evidence type="ECO:0000313" key="13">
    <source>
        <dbReference type="Proteomes" id="UP000036367"/>
    </source>
</evidence>
<dbReference type="PANTHER" id="PTHR43765:SF2">
    <property type="entry name" value="2-DEHYDROPANTOATE 2-REDUCTASE"/>
    <property type="match status" value="1"/>
</dbReference>
<name>A0A0J1EFT4_RHOIS</name>
<dbReference type="AlphaFoldDB" id="A0A0J1EFT4"/>
<dbReference type="SUPFAM" id="SSF51735">
    <property type="entry name" value="NAD(P)-binding Rossmann-fold domains"/>
    <property type="match status" value="1"/>
</dbReference>
<dbReference type="PANTHER" id="PTHR43765">
    <property type="entry name" value="2-DEHYDROPANTOATE 2-REDUCTASE-RELATED"/>
    <property type="match status" value="1"/>
</dbReference>
<dbReference type="Gene3D" id="3.40.50.720">
    <property type="entry name" value="NAD(P)-binding Rossmann-like Domain"/>
    <property type="match status" value="1"/>
</dbReference>
<comment type="catalytic activity">
    <reaction evidence="8 9">
        <text>(R)-pantoate + NADP(+) = 2-dehydropantoate + NADPH + H(+)</text>
        <dbReference type="Rhea" id="RHEA:16233"/>
        <dbReference type="ChEBI" id="CHEBI:11561"/>
        <dbReference type="ChEBI" id="CHEBI:15378"/>
        <dbReference type="ChEBI" id="CHEBI:15980"/>
        <dbReference type="ChEBI" id="CHEBI:57783"/>
        <dbReference type="ChEBI" id="CHEBI:58349"/>
        <dbReference type="EC" id="1.1.1.169"/>
    </reaction>
</comment>
<evidence type="ECO:0000256" key="6">
    <source>
        <dbReference type="ARBA" id="ARBA00023002"/>
    </source>
</evidence>
<gene>
    <name evidence="12" type="ORF">RISK_003423</name>
</gene>
<proteinExistence type="inferred from homology"/>
<dbReference type="Pfam" id="PF02558">
    <property type="entry name" value="ApbA"/>
    <property type="match status" value="1"/>
</dbReference>